<keyword evidence="1" id="KW-0812">Transmembrane</keyword>
<dbReference type="PANTHER" id="PTHR19353:SF84">
    <property type="entry name" value="ACYL-COA DELTA-9-DESATURASE, DESB"/>
    <property type="match status" value="1"/>
</dbReference>
<evidence type="ECO:0000259" key="2">
    <source>
        <dbReference type="Pfam" id="PF00487"/>
    </source>
</evidence>
<name>A0ABV7J7Y2_9GAMM</name>
<organism evidence="3 4">
    <name type="scientific">Marinicella sediminis</name>
    <dbReference type="NCBI Taxonomy" id="1792834"/>
    <lineage>
        <taxon>Bacteria</taxon>
        <taxon>Pseudomonadati</taxon>
        <taxon>Pseudomonadota</taxon>
        <taxon>Gammaproteobacteria</taxon>
        <taxon>Lysobacterales</taxon>
        <taxon>Marinicellaceae</taxon>
        <taxon>Marinicella</taxon>
    </lineage>
</organism>
<sequence>MNNQNINFTQLEADLSAIRDHTLQQRGADDARYIRRIICLQRVAEITARVLMFGCFFSLWFPLAGMLLLAFAKILDNMEIGHNVLHGQYDWMNDPNINSRTYEWDIASDAGSWKRIHNHEHHTYTNIIGKDRDFGYGLLRMSDDLKWRPKNSWQFITYLNLSLLFEWGVAYHELAAERVFIGKKKANRTSALSDGELKRMFFSKAGRQIFKDYVFFPLLAGPMFFTVLLANLGANLIRNLWTSTIIFCGHFTEDVQTFTEEECVNESKGQWYHRQMLGSSNLTGPRWFHIMTGHLSCQIEHHLFPDIPAHRYVAMADEVQKVAQKHGIPYNTGSFFRQYGAVLKRIWRHSWPDKTTIKKNRQAG</sequence>
<evidence type="ECO:0000313" key="3">
    <source>
        <dbReference type="EMBL" id="MFC3194205.1"/>
    </source>
</evidence>
<protein>
    <submittedName>
        <fullName evidence="3">Fatty acid desaturase family protein</fullName>
    </submittedName>
</protein>
<keyword evidence="1" id="KW-1133">Transmembrane helix</keyword>
<dbReference type="Proteomes" id="UP001595533">
    <property type="component" value="Unassembled WGS sequence"/>
</dbReference>
<dbReference type="EMBL" id="JBHRTS010000004">
    <property type="protein sequence ID" value="MFC3194205.1"/>
    <property type="molecule type" value="Genomic_DNA"/>
</dbReference>
<comment type="caution">
    <text evidence="3">The sequence shown here is derived from an EMBL/GenBank/DDBJ whole genome shotgun (WGS) entry which is preliminary data.</text>
</comment>
<dbReference type="InterPro" id="IPR012171">
    <property type="entry name" value="Fatty_acid_desaturase"/>
</dbReference>
<feature type="domain" description="Fatty acid desaturase" evidence="2">
    <location>
        <begin position="59"/>
        <end position="332"/>
    </location>
</feature>
<dbReference type="InterPro" id="IPR005804">
    <property type="entry name" value="FA_desaturase_dom"/>
</dbReference>
<dbReference type="PANTHER" id="PTHR19353">
    <property type="entry name" value="FATTY ACID DESATURASE 2"/>
    <property type="match status" value="1"/>
</dbReference>
<dbReference type="Pfam" id="PF00487">
    <property type="entry name" value="FA_desaturase"/>
    <property type="match status" value="1"/>
</dbReference>
<feature type="transmembrane region" description="Helical" evidence="1">
    <location>
        <begin position="50"/>
        <end position="72"/>
    </location>
</feature>
<accession>A0ABV7J7Y2</accession>
<keyword evidence="1" id="KW-0472">Membrane</keyword>
<dbReference type="RefSeq" id="WP_077412475.1">
    <property type="nucleotide sequence ID" value="NZ_JBHRTS010000004.1"/>
</dbReference>
<keyword evidence="4" id="KW-1185">Reference proteome</keyword>
<feature type="transmembrane region" description="Helical" evidence="1">
    <location>
        <begin position="213"/>
        <end position="234"/>
    </location>
</feature>
<reference evidence="4" key="1">
    <citation type="journal article" date="2019" name="Int. J. Syst. Evol. Microbiol.">
        <title>The Global Catalogue of Microorganisms (GCM) 10K type strain sequencing project: providing services to taxonomists for standard genome sequencing and annotation.</title>
        <authorList>
            <consortium name="The Broad Institute Genomics Platform"/>
            <consortium name="The Broad Institute Genome Sequencing Center for Infectious Disease"/>
            <person name="Wu L."/>
            <person name="Ma J."/>
        </authorList>
    </citation>
    <scope>NUCLEOTIDE SEQUENCE [LARGE SCALE GENOMIC DNA]</scope>
    <source>
        <strain evidence="4">KCTC 42953</strain>
    </source>
</reference>
<evidence type="ECO:0000313" key="4">
    <source>
        <dbReference type="Proteomes" id="UP001595533"/>
    </source>
</evidence>
<proteinExistence type="predicted"/>
<dbReference type="CDD" id="cd03506">
    <property type="entry name" value="Delta6-FADS-like"/>
    <property type="match status" value="1"/>
</dbReference>
<evidence type="ECO:0000256" key="1">
    <source>
        <dbReference type="SAM" id="Phobius"/>
    </source>
</evidence>
<gene>
    <name evidence="3" type="ORF">ACFODZ_08120</name>
</gene>